<proteinExistence type="predicted"/>
<protein>
    <submittedName>
        <fullName evidence="1">Uncharacterized protein</fullName>
    </submittedName>
</protein>
<reference evidence="1" key="1">
    <citation type="submission" date="2014-09" db="EMBL/GenBank/DDBJ databases">
        <authorList>
            <person name="Magalhaes I.L.F."/>
            <person name="Oliveira U."/>
            <person name="Santos F.R."/>
            <person name="Vidigal T.H.D.A."/>
            <person name="Brescovit A.D."/>
            <person name="Santos A.J."/>
        </authorList>
    </citation>
    <scope>NUCLEOTIDE SEQUENCE</scope>
    <source>
        <tissue evidence="1">Shoot tissue taken approximately 20 cm above the soil surface</tissue>
    </source>
</reference>
<sequence length="63" mass="7696">MMLTCWKIRNYSRRVQVAQEQRWICRIKNQDKGKLLYMSALILQLLCLCQDHMRLRRQGEISQ</sequence>
<reference evidence="1" key="2">
    <citation type="journal article" date="2015" name="Data Brief">
        <title>Shoot transcriptome of the giant reed, Arundo donax.</title>
        <authorList>
            <person name="Barrero R.A."/>
            <person name="Guerrero F.D."/>
            <person name="Moolhuijzen P."/>
            <person name="Goolsby J.A."/>
            <person name="Tidwell J."/>
            <person name="Bellgard S.E."/>
            <person name="Bellgard M.I."/>
        </authorList>
    </citation>
    <scope>NUCLEOTIDE SEQUENCE</scope>
    <source>
        <tissue evidence="1">Shoot tissue taken approximately 20 cm above the soil surface</tissue>
    </source>
</reference>
<organism evidence="1">
    <name type="scientific">Arundo donax</name>
    <name type="common">Giant reed</name>
    <name type="synonym">Donax arundinaceus</name>
    <dbReference type="NCBI Taxonomy" id="35708"/>
    <lineage>
        <taxon>Eukaryota</taxon>
        <taxon>Viridiplantae</taxon>
        <taxon>Streptophyta</taxon>
        <taxon>Embryophyta</taxon>
        <taxon>Tracheophyta</taxon>
        <taxon>Spermatophyta</taxon>
        <taxon>Magnoliopsida</taxon>
        <taxon>Liliopsida</taxon>
        <taxon>Poales</taxon>
        <taxon>Poaceae</taxon>
        <taxon>PACMAD clade</taxon>
        <taxon>Arundinoideae</taxon>
        <taxon>Arundineae</taxon>
        <taxon>Arundo</taxon>
    </lineage>
</organism>
<name>A0A0A9EVJ7_ARUDO</name>
<dbReference type="EMBL" id="GBRH01195985">
    <property type="protein sequence ID" value="JAE01911.1"/>
    <property type="molecule type" value="Transcribed_RNA"/>
</dbReference>
<evidence type="ECO:0000313" key="1">
    <source>
        <dbReference type="EMBL" id="JAE01911.1"/>
    </source>
</evidence>
<dbReference type="AlphaFoldDB" id="A0A0A9EVJ7"/>
<accession>A0A0A9EVJ7</accession>